<organism evidence="1 2">
    <name type="scientific">Ascobolus immersus RN42</name>
    <dbReference type="NCBI Taxonomy" id="1160509"/>
    <lineage>
        <taxon>Eukaryota</taxon>
        <taxon>Fungi</taxon>
        <taxon>Dikarya</taxon>
        <taxon>Ascomycota</taxon>
        <taxon>Pezizomycotina</taxon>
        <taxon>Pezizomycetes</taxon>
        <taxon>Pezizales</taxon>
        <taxon>Ascobolaceae</taxon>
        <taxon>Ascobolus</taxon>
    </lineage>
</organism>
<dbReference type="EMBL" id="ML119869">
    <property type="protein sequence ID" value="RPA72259.1"/>
    <property type="molecule type" value="Genomic_DNA"/>
</dbReference>
<keyword evidence="2" id="KW-1185">Reference proteome</keyword>
<gene>
    <name evidence="1" type="ORF">BJ508DRAFT_419545</name>
</gene>
<reference evidence="1 2" key="1">
    <citation type="journal article" date="2018" name="Nat. Ecol. Evol.">
        <title>Pezizomycetes genomes reveal the molecular basis of ectomycorrhizal truffle lifestyle.</title>
        <authorList>
            <person name="Murat C."/>
            <person name="Payen T."/>
            <person name="Noel B."/>
            <person name="Kuo A."/>
            <person name="Morin E."/>
            <person name="Chen J."/>
            <person name="Kohler A."/>
            <person name="Krizsan K."/>
            <person name="Balestrini R."/>
            <person name="Da Silva C."/>
            <person name="Montanini B."/>
            <person name="Hainaut M."/>
            <person name="Levati E."/>
            <person name="Barry K.W."/>
            <person name="Belfiori B."/>
            <person name="Cichocki N."/>
            <person name="Clum A."/>
            <person name="Dockter R.B."/>
            <person name="Fauchery L."/>
            <person name="Guy J."/>
            <person name="Iotti M."/>
            <person name="Le Tacon F."/>
            <person name="Lindquist E.A."/>
            <person name="Lipzen A."/>
            <person name="Malagnac F."/>
            <person name="Mello A."/>
            <person name="Molinier V."/>
            <person name="Miyauchi S."/>
            <person name="Poulain J."/>
            <person name="Riccioni C."/>
            <person name="Rubini A."/>
            <person name="Sitrit Y."/>
            <person name="Splivallo R."/>
            <person name="Traeger S."/>
            <person name="Wang M."/>
            <person name="Zifcakova L."/>
            <person name="Wipf D."/>
            <person name="Zambonelli A."/>
            <person name="Paolocci F."/>
            <person name="Nowrousian M."/>
            <person name="Ottonello S."/>
            <person name="Baldrian P."/>
            <person name="Spatafora J.W."/>
            <person name="Henrissat B."/>
            <person name="Nagy L.G."/>
            <person name="Aury J.M."/>
            <person name="Wincker P."/>
            <person name="Grigoriev I.V."/>
            <person name="Bonfante P."/>
            <person name="Martin F.M."/>
        </authorList>
    </citation>
    <scope>NUCLEOTIDE SEQUENCE [LARGE SCALE GENOMIC DNA]</scope>
    <source>
        <strain evidence="1 2">RN42</strain>
    </source>
</reference>
<accession>A0A3N4HD87</accession>
<dbReference type="AlphaFoldDB" id="A0A3N4HD87"/>
<evidence type="ECO:0000313" key="2">
    <source>
        <dbReference type="Proteomes" id="UP000275078"/>
    </source>
</evidence>
<proteinExistence type="predicted"/>
<dbReference type="Proteomes" id="UP000275078">
    <property type="component" value="Unassembled WGS sequence"/>
</dbReference>
<evidence type="ECO:0000313" key="1">
    <source>
        <dbReference type="EMBL" id="RPA72259.1"/>
    </source>
</evidence>
<sequence>MKEHTFPIELGVFNRDLPSDLRPRIIIARPFTRTDPDPERKILVKYEVATSTIWLLLARAAMEQLWEWKINPYAVGDDGERWISFLFVAKCWMEYLEASGRCSTADERQLFRSMLKRPAEWKCDGSRRLWGSDHWTEMPHKRREWKQGEALKCEEKVRDEEVTSALGRMAVALVARTRAEFLLEVGRALGREVEAEVNRGLEFELEAEMEGYGGLRRKRKQEECEGAMIRRADLVVGLAKKVKLSTDSEAREIEE</sequence>
<protein>
    <submittedName>
        <fullName evidence="1">Uncharacterized protein</fullName>
    </submittedName>
</protein>
<name>A0A3N4HD87_ASCIM</name>